<proteinExistence type="inferred from homology"/>
<evidence type="ECO:0000256" key="2">
    <source>
        <dbReference type="ARBA" id="ARBA00022490"/>
    </source>
</evidence>
<evidence type="ECO:0000256" key="6">
    <source>
        <dbReference type="ARBA" id="ARBA00034021"/>
    </source>
</evidence>
<dbReference type="InterPro" id="IPR001907">
    <property type="entry name" value="ClpP"/>
</dbReference>
<dbReference type="AlphaFoldDB" id="A0A2M8P2K5"/>
<evidence type="ECO:0000313" key="9">
    <source>
        <dbReference type="EMBL" id="PJF31768.1"/>
    </source>
</evidence>
<dbReference type="SUPFAM" id="SSF52096">
    <property type="entry name" value="ClpP/crotonase"/>
    <property type="match status" value="1"/>
</dbReference>
<dbReference type="PRINTS" id="PR00127">
    <property type="entry name" value="CLPPROTEASEP"/>
</dbReference>
<accession>A0A2M8P2K5</accession>
<evidence type="ECO:0000313" key="10">
    <source>
        <dbReference type="Proteomes" id="UP000228921"/>
    </source>
</evidence>
<gene>
    <name evidence="7" type="primary">clpP</name>
    <name evidence="9" type="ORF">CUN51_02165</name>
</gene>
<dbReference type="GO" id="GO:0004252">
    <property type="term" value="F:serine-type endopeptidase activity"/>
    <property type="evidence" value="ECO:0007669"/>
    <property type="project" value="UniProtKB-UniRule"/>
</dbReference>
<dbReference type="PANTHER" id="PTHR10381:SF70">
    <property type="entry name" value="ATP-DEPENDENT CLP PROTEASE PROTEOLYTIC SUBUNIT"/>
    <property type="match status" value="1"/>
</dbReference>
<evidence type="ECO:0000256" key="4">
    <source>
        <dbReference type="ARBA" id="ARBA00022801"/>
    </source>
</evidence>
<comment type="subcellular location">
    <subcellularLocation>
        <location evidence="7">Cytoplasm</location>
    </subcellularLocation>
</comment>
<dbReference type="EC" id="3.4.21.92" evidence="7"/>
<dbReference type="GO" id="GO:0005737">
    <property type="term" value="C:cytoplasm"/>
    <property type="evidence" value="ECO:0007669"/>
    <property type="project" value="UniProtKB-SubCell"/>
</dbReference>
<dbReference type="GO" id="GO:0006515">
    <property type="term" value="P:protein quality control for misfolded or incompletely synthesized proteins"/>
    <property type="evidence" value="ECO:0007669"/>
    <property type="project" value="TreeGrafter"/>
</dbReference>
<reference evidence="9 10" key="1">
    <citation type="submission" date="2017-11" db="EMBL/GenBank/DDBJ databases">
        <title>Evolution of Phototrophy in the Chloroflexi Phylum Driven by Horizontal Gene Transfer.</title>
        <authorList>
            <person name="Ward L.M."/>
            <person name="Hemp J."/>
            <person name="Shih P.M."/>
            <person name="Mcglynn S.E."/>
            <person name="Fischer W."/>
        </authorList>
    </citation>
    <scope>NUCLEOTIDE SEQUENCE [LARGE SCALE GENOMIC DNA]</scope>
    <source>
        <strain evidence="9">CP2_2F</strain>
    </source>
</reference>
<dbReference type="Proteomes" id="UP000228921">
    <property type="component" value="Unassembled WGS sequence"/>
</dbReference>
<dbReference type="PANTHER" id="PTHR10381">
    <property type="entry name" value="ATP-DEPENDENT CLP PROTEASE PROTEOLYTIC SUBUNIT"/>
    <property type="match status" value="1"/>
</dbReference>
<evidence type="ECO:0000256" key="8">
    <source>
        <dbReference type="RuleBase" id="RU003567"/>
    </source>
</evidence>
<dbReference type="NCBIfam" id="NF009205">
    <property type="entry name" value="PRK12553.1"/>
    <property type="match status" value="1"/>
</dbReference>
<dbReference type="InterPro" id="IPR023562">
    <property type="entry name" value="ClpP/TepA"/>
</dbReference>
<dbReference type="FunFam" id="3.90.226.10:FF:000001">
    <property type="entry name" value="ATP-dependent Clp protease proteolytic subunit"/>
    <property type="match status" value="1"/>
</dbReference>
<comment type="caution">
    <text evidence="9">The sequence shown here is derived from an EMBL/GenBank/DDBJ whole genome shotgun (WGS) entry which is preliminary data.</text>
</comment>
<protein>
    <recommendedName>
        <fullName evidence="7 8">ATP-dependent Clp protease proteolytic subunit</fullName>
        <ecNumber evidence="7">3.4.21.92</ecNumber>
    </recommendedName>
    <alternativeName>
        <fullName evidence="7">Endopeptidase Clp</fullName>
    </alternativeName>
</protein>
<dbReference type="GO" id="GO:0004176">
    <property type="term" value="F:ATP-dependent peptidase activity"/>
    <property type="evidence" value="ECO:0007669"/>
    <property type="project" value="InterPro"/>
</dbReference>
<name>A0A2M8P2K5_9CHLR</name>
<comment type="subunit">
    <text evidence="7">Fourteen ClpP subunits assemble into 2 heptameric rings which stack back to back to give a disk-like structure with a central cavity, resembling the structure of eukaryotic proteasomes.</text>
</comment>
<dbReference type="Gene3D" id="3.90.226.10">
    <property type="entry name" value="2-enoyl-CoA Hydratase, Chain A, domain 1"/>
    <property type="match status" value="1"/>
</dbReference>
<dbReference type="HAMAP" id="MF_00444">
    <property type="entry name" value="ClpP"/>
    <property type="match status" value="1"/>
</dbReference>
<dbReference type="NCBIfam" id="NF001368">
    <property type="entry name" value="PRK00277.1"/>
    <property type="match status" value="1"/>
</dbReference>
<dbReference type="InterPro" id="IPR029045">
    <property type="entry name" value="ClpP/crotonase-like_dom_sf"/>
</dbReference>
<keyword evidence="5 7" id="KW-0720">Serine protease</keyword>
<comment type="similarity">
    <text evidence="1 7 8">Belongs to the peptidase S14 family.</text>
</comment>
<evidence type="ECO:0000256" key="7">
    <source>
        <dbReference type="HAMAP-Rule" id="MF_00444"/>
    </source>
</evidence>
<evidence type="ECO:0000256" key="3">
    <source>
        <dbReference type="ARBA" id="ARBA00022670"/>
    </source>
</evidence>
<keyword evidence="3 7" id="KW-0645">Protease</keyword>
<dbReference type="EMBL" id="PGTK01000002">
    <property type="protein sequence ID" value="PJF31768.1"/>
    <property type="molecule type" value="Genomic_DNA"/>
</dbReference>
<feature type="active site" description="Nucleophile" evidence="7">
    <location>
        <position position="98"/>
    </location>
</feature>
<evidence type="ECO:0000256" key="5">
    <source>
        <dbReference type="ARBA" id="ARBA00022825"/>
    </source>
</evidence>
<comment type="function">
    <text evidence="7">Cleaves peptides in various proteins in a process that requires ATP hydrolysis. Has a chymotrypsin-like activity. Plays a major role in the degradation of misfolded proteins.</text>
</comment>
<dbReference type="Pfam" id="PF00574">
    <property type="entry name" value="CLP_protease"/>
    <property type="match status" value="1"/>
</dbReference>
<keyword evidence="4 7" id="KW-0378">Hydrolase</keyword>
<dbReference type="CDD" id="cd07017">
    <property type="entry name" value="S14_ClpP_2"/>
    <property type="match status" value="1"/>
</dbReference>
<keyword evidence="2 7" id="KW-0963">Cytoplasm</keyword>
<dbReference type="GO" id="GO:0051117">
    <property type="term" value="F:ATPase binding"/>
    <property type="evidence" value="ECO:0007669"/>
    <property type="project" value="TreeGrafter"/>
</dbReference>
<sequence>MVFIPTVIEDTGRYERAWDVYSLLLKERIIFVGTEINAFVANSIVAQLLYLEHEDPDREIRMYIQSPGGEIYAGLAIYDAMRLIKAPVSTTAIGMTASFGTVLLAAGAKGMRYALPNATIHMHQPLSYSGGGQASDVAIQAREIIRLKEKLLDILVEATGQPREVLERDTDRDLYLSAERAHEYGIVDKILESPKRKA</sequence>
<organism evidence="9 10">
    <name type="scientific">Candidatus Thermofonsia Clade 1 bacterium</name>
    <dbReference type="NCBI Taxonomy" id="2364210"/>
    <lineage>
        <taxon>Bacteria</taxon>
        <taxon>Bacillati</taxon>
        <taxon>Chloroflexota</taxon>
        <taxon>Candidatus Thermofontia</taxon>
        <taxon>Candidatus Thermofonsia Clade 1</taxon>
    </lineage>
</organism>
<comment type="catalytic activity">
    <reaction evidence="6 7">
        <text>Hydrolysis of proteins to small peptides in the presence of ATP and magnesium. alpha-casein is the usual test substrate. In the absence of ATP, only oligopeptides shorter than five residues are hydrolyzed (such as succinyl-Leu-Tyr-|-NHMec, and Leu-Tyr-Leu-|-Tyr-Trp, in which cleavage of the -Tyr-|-Leu- and -Tyr-|-Trp bonds also occurs).</text>
        <dbReference type="EC" id="3.4.21.92"/>
    </reaction>
</comment>
<feature type="active site" evidence="7">
    <location>
        <position position="123"/>
    </location>
</feature>
<dbReference type="GO" id="GO:0009368">
    <property type="term" value="C:endopeptidase Clp complex"/>
    <property type="evidence" value="ECO:0007669"/>
    <property type="project" value="TreeGrafter"/>
</dbReference>
<evidence type="ECO:0000256" key="1">
    <source>
        <dbReference type="ARBA" id="ARBA00007039"/>
    </source>
</evidence>